<keyword evidence="1" id="KW-1133">Transmembrane helix</keyword>
<keyword evidence="1" id="KW-0812">Transmembrane</keyword>
<evidence type="ECO:0000256" key="1">
    <source>
        <dbReference type="SAM" id="Phobius"/>
    </source>
</evidence>
<dbReference type="AlphaFoldDB" id="A0A6C0JR26"/>
<evidence type="ECO:0000313" key="2">
    <source>
        <dbReference type="EMBL" id="QHU07266.1"/>
    </source>
</evidence>
<dbReference type="EMBL" id="MN740684">
    <property type="protein sequence ID" value="QHU07266.1"/>
    <property type="molecule type" value="Genomic_DNA"/>
</dbReference>
<feature type="transmembrane region" description="Helical" evidence="1">
    <location>
        <begin position="137"/>
        <end position="155"/>
    </location>
</feature>
<proteinExistence type="predicted"/>
<feature type="transmembrane region" description="Helical" evidence="1">
    <location>
        <begin position="167"/>
        <end position="185"/>
    </location>
</feature>
<protein>
    <submittedName>
        <fullName evidence="2">Uncharacterized protein</fullName>
    </submittedName>
</protein>
<reference evidence="2" key="1">
    <citation type="journal article" date="2020" name="Nature">
        <title>Giant virus diversity and host interactions through global metagenomics.</title>
        <authorList>
            <person name="Schulz F."/>
            <person name="Roux S."/>
            <person name="Paez-Espino D."/>
            <person name="Jungbluth S."/>
            <person name="Walsh D.A."/>
            <person name="Denef V.J."/>
            <person name="McMahon K.D."/>
            <person name="Konstantinidis K.T."/>
            <person name="Eloe-Fadrosh E.A."/>
            <person name="Kyrpides N.C."/>
            <person name="Woyke T."/>
        </authorList>
    </citation>
    <scope>NUCLEOTIDE SEQUENCE</scope>
    <source>
        <strain evidence="2">GVMAG-S-1040241-154</strain>
    </source>
</reference>
<organism evidence="2">
    <name type="scientific">viral metagenome</name>
    <dbReference type="NCBI Taxonomy" id="1070528"/>
    <lineage>
        <taxon>unclassified sequences</taxon>
        <taxon>metagenomes</taxon>
        <taxon>organismal metagenomes</taxon>
    </lineage>
</organism>
<keyword evidence="1" id="KW-0472">Membrane</keyword>
<accession>A0A6C0JR26</accession>
<sequence length="211" mass="25544">MIFRCIIKPFKRWAFNRAKLYTYYYIQIYNKKYIIKYLNKRKKIAKLKSDKNLILLIDKLAHNDLLIKLENDDNLDNIFKKINNYLINNTNILDIYNYEFILDFGNYIVNLNNINKKDLGLDHSKVREYWLKRGPRIFITSIVLLTSNYILYVYLKKIDFKTNIYLISINLIALLLSIYMLYYRLPDSIESAIARTTHDYYVKNKNELYNN</sequence>
<name>A0A6C0JR26_9ZZZZ</name>